<evidence type="ECO:0000313" key="2">
    <source>
        <dbReference type="EMBL" id="KIK60680.1"/>
    </source>
</evidence>
<organism evidence="2 3">
    <name type="scientific">Collybiopsis luxurians FD-317 M1</name>
    <dbReference type="NCBI Taxonomy" id="944289"/>
    <lineage>
        <taxon>Eukaryota</taxon>
        <taxon>Fungi</taxon>
        <taxon>Dikarya</taxon>
        <taxon>Basidiomycota</taxon>
        <taxon>Agaricomycotina</taxon>
        <taxon>Agaricomycetes</taxon>
        <taxon>Agaricomycetidae</taxon>
        <taxon>Agaricales</taxon>
        <taxon>Marasmiineae</taxon>
        <taxon>Omphalotaceae</taxon>
        <taxon>Collybiopsis</taxon>
        <taxon>Collybiopsis luxurians</taxon>
    </lineage>
</organism>
<dbReference type="EMBL" id="KN834774">
    <property type="protein sequence ID" value="KIK60680.1"/>
    <property type="molecule type" value="Genomic_DNA"/>
</dbReference>
<reference evidence="2 3" key="1">
    <citation type="submission" date="2014-04" db="EMBL/GenBank/DDBJ databases">
        <title>Evolutionary Origins and Diversification of the Mycorrhizal Mutualists.</title>
        <authorList>
            <consortium name="DOE Joint Genome Institute"/>
            <consortium name="Mycorrhizal Genomics Consortium"/>
            <person name="Kohler A."/>
            <person name="Kuo A."/>
            <person name="Nagy L.G."/>
            <person name="Floudas D."/>
            <person name="Copeland A."/>
            <person name="Barry K.W."/>
            <person name="Cichocki N."/>
            <person name="Veneault-Fourrey C."/>
            <person name="LaButti K."/>
            <person name="Lindquist E.A."/>
            <person name="Lipzen A."/>
            <person name="Lundell T."/>
            <person name="Morin E."/>
            <person name="Murat C."/>
            <person name="Riley R."/>
            <person name="Ohm R."/>
            <person name="Sun H."/>
            <person name="Tunlid A."/>
            <person name="Henrissat B."/>
            <person name="Grigoriev I.V."/>
            <person name="Hibbett D.S."/>
            <person name="Martin F."/>
        </authorList>
    </citation>
    <scope>NUCLEOTIDE SEQUENCE [LARGE SCALE GENOMIC DNA]</scope>
    <source>
        <strain evidence="2 3">FD-317 M1</strain>
    </source>
</reference>
<keyword evidence="1" id="KW-0175">Coiled coil</keyword>
<accession>A0A0D0BAF4</accession>
<evidence type="ECO:0000256" key="1">
    <source>
        <dbReference type="SAM" id="Coils"/>
    </source>
</evidence>
<feature type="coiled-coil region" evidence="1">
    <location>
        <begin position="45"/>
        <end position="108"/>
    </location>
</feature>
<keyword evidence="3" id="KW-1185">Reference proteome</keyword>
<name>A0A0D0BAF4_9AGAR</name>
<evidence type="ECO:0000313" key="3">
    <source>
        <dbReference type="Proteomes" id="UP000053593"/>
    </source>
</evidence>
<protein>
    <submittedName>
        <fullName evidence="2">Uncharacterized protein</fullName>
    </submittedName>
</protein>
<gene>
    <name evidence="2" type="ORF">GYMLUDRAFT_59395</name>
</gene>
<sequence length="155" mass="18069">MEEEALLKQLSIYRDVIAQLEQANGRYVSQYLSTQGELYSSRVENQRQEQEISDLKASVASKDDQKEQEIRRLTETLYFQTQQNEQEIRNLETMIAGLKELAERDANENSLLKRELRGTRQQLQGDRGAVLMERRSWEFCARGNYIVCVTGFLLT</sequence>
<dbReference type="AlphaFoldDB" id="A0A0D0BAF4"/>
<dbReference type="Proteomes" id="UP000053593">
    <property type="component" value="Unassembled WGS sequence"/>
</dbReference>
<proteinExistence type="predicted"/>
<dbReference type="HOGENOM" id="CLU_1695672_0_0_1"/>